<feature type="domain" description="ABC transporter" evidence="8">
    <location>
        <begin position="349"/>
        <end position="564"/>
    </location>
</feature>
<dbReference type="PROSITE" id="PS50893">
    <property type="entry name" value="ABC_TRANSPORTER_2"/>
    <property type="match status" value="1"/>
</dbReference>
<evidence type="ECO:0000313" key="10">
    <source>
        <dbReference type="Proteomes" id="UP001589793"/>
    </source>
</evidence>
<dbReference type="PANTHER" id="PTHR24221:SF654">
    <property type="entry name" value="ATP-BINDING CASSETTE SUB-FAMILY B MEMBER 6"/>
    <property type="match status" value="1"/>
</dbReference>
<dbReference type="Gene3D" id="3.40.50.300">
    <property type="entry name" value="P-loop containing nucleotide triphosphate hydrolases"/>
    <property type="match status" value="1"/>
</dbReference>
<dbReference type="SUPFAM" id="SSF90123">
    <property type="entry name" value="ABC transporter transmembrane region"/>
    <property type="match status" value="1"/>
</dbReference>
<dbReference type="InterPro" id="IPR017871">
    <property type="entry name" value="ABC_transporter-like_CS"/>
</dbReference>
<keyword evidence="2 7" id="KW-0812">Transmembrane</keyword>
<comment type="caution">
    <text evidence="9">The sequence shown here is derived from an EMBL/GenBank/DDBJ whole genome shotgun (WGS) entry which is preliminary data.</text>
</comment>
<dbReference type="Proteomes" id="UP001589793">
    <property type="component" value="Unassembled WGS sequence"/>
</dbReference>
<keyword evidence="4 9" id="KW-0067">ATP-binding</keyword>
<dbReference type="Gene3D" id="1.20.1560.10">
    <property type="entry name" value="ABC transporter type 1, transmembrane domain"/>
    <property type="match status" value="1"/>
</dbReference>
<name>A0ABV6RDN2_9MICO</name>
<reference evidence="9 10" key="1">
    <citation type="submission" date="2024-09" db="EMBL/GenBank/DDBJ databases">
        <authorList>
            <person name="Sun Q."/>
            <person name="Mori K."/>
        </authorList>
    </citation>
    <scope>NUCLEOTIDE SEQUENCE [LARGE SCALE GENOMIC DNA]</scope>
    <source>
        <strain evidence="9 10">CICC 10874</strain>
    </source>
</reference>
<feature type="transmembrane region" description="Helical" evidence="7">
    <location>
        <begin position="71"/>
        <end position="90"/>
    </location>
</feature>
<evidence type="ECO:0000256" key="2">
    <source>
        <dbReference type="ARBA" id="ARBA00022692"/>
    </source>
</evidence>
<evidence type="ECO:0000256" key="6">
    <source>
        <dbReference type="ARBA" id="ARBA00023136"/>
    </source>
</evidence>
<organism evidence="9 10">
    <name type="scientific">Brachybacterium hainanense</name>
    <dbReference type="NCBI Taxonomy" id="1541174"/>
    <lineage>
        <taxon>Bacteria</taxon>
        <taxon>Bacillati</taxon>
        <taxon>Actinomycetota</taxon>
        <taxon>Actinomycetes</taxon>
        <taxon>Micrococcales</taxon>
        <taxon>Dermabacteraceae</taxon>
        <taxon>Brachybacterium</taxon>
    </lineage>
</organism>
<keyword evidence="5 7" id="KW-1133">Transmembrane helix</keyword>
<dbReference type="PROSITE" id="PS00211">
    <property type="entry name" value="ABC_TRANSPORTER_1"/>
    <property type="match status" value="1"/>
</dbReference>
<dbReference type="GO" id="GO:0005524">
    <property type="term" value="F:ATP binding"/>
    <property type="evidence" value="ECO:0007669"/>
    <property type="project" value="UniProtKB-KW"/>
</dbReference>
<proteinExistence type="predicted"/>
<dbReference type="InterPro" id="IPR036640">
    <property type="entry name" value="ABC1_TM_sf"/>
</dbReference>
<evidence type="ECO:0000256" key="4">
    <source>
        <dbReference type="ARBA" id="ARBA00022840"/>
    </source>
</evidence>
<dbReference type="SUPFAM" id="SSF52540">
    <property type="entry name" value="P-loop containing nucleoside triphosphate hydrolases"/>
    <property type="match status" value="1"/>
</dbReference>
<protein>
    <submittedName>
        <fullName evidence="9">ATP-binding cassette domain-containing protein</fullName>
    </submittedName>
</protein>
<dbReference type="InterPro" id="IPR027417">
    <property type="entry name" value="P-loop_NTPase"/>
</dbReference>
<dbReference type="EMBL" id="JBHLSV010000019">
    <property type="protein sequence ID" value="MFC0675100.1"/>
    <property type="molecule type" value="Genomic_DNA"/>
</dbReference>
<keyword evidence="6 7" id="KW-0472">Membrane</keyword>
<dbReference type="InterPro" id="IPR039421">
    <property type="entry name" value="Type_1_exporter"/>
</dbReference>
<dbReference type="PANTHER" id="PTHR24221">
    <property type="entry name" value="ATP-BINDING CASSETTE SUB-FAMILY B"/>
    <property type="match status" value="1"/>
</dbReference>
<dbReference type="InterPro" id="IPR003593">
    <property type="entry name" value="AAA+_ATPase"/>
</dbReference>
<accession>A0ABV6RDN2</accession>
<evidence type="ECO:0000256" key="5">
    <source>
        <dbReference type="ARBA" id="ARBA00022989"/>
    </source>
</evidence>
<feature type="transmembrane region" description="Helical" evidence="7">
    <location>
        <begin position="34"/>
        <end position="51"/>
    </location>
</feature>
<evidence type="ECO:0000256" key="7">
    <source>
        <dbReference type="SAM" id="Phobius"/>
    </source>
</evidence>
<feature type="transmembrane region" description="Helical" evidence="7">
    <location>
        <begin position="257"/>
        <end position="279"/>
    </location>
</feature>
<evidence type="ECO:0000313" key="9">
    <source>
        <dbReference type="EMBL" id="MFC0675100.1"/>
    </source>
</evidence>
<evidence type="ECO:0000256" key="1">
    <source>
        <dbReference type="ARBA" id="ARBA00004651"/>
    </source>
</evidence>
<feature type="transmembrane region" description="Helical" evidence="7">
    <location>
        <begin position="168"/>
        <end position="187"/>
    </location>
</feature>
<evidence type="ECO:0000259" key="8">
    <source>
        <dbReference type="PROSITE" id="PS50893"/>
    </source>
</evidence>
<keyword evidence="10" id="KW-1185">Reference proteome</keyword>
<dbReference type="RefSeq" id="WP_376981815.1">
    <property type="nucleotide sequence ID" value="NZ_JBHLSV010000019.1"/>
</dbReference>
<dbReference type="SMART" id="SM00382">
    <property type="entry name" value="AAA"/>
    <property type="match status" value="1"/>
</dbReference>
<gene>
    <name evidence="9" type="ORF">ACFFF6_14140</name>
</gene>
<evidence type="ECO:0000256" key="3">
    <source>
        <dbReference type="ARBA" id="ARBA00022741"/>
    </source>
</evidence>
<sequence length="567" mass="60157">MGSAAGTDAPRTRGRVRRGIRIVIGTALRNHPGLTVLVVVMALVLALMPAVQLRVLGLLVDGVGQQDRISLVPIVLLGLTLGLSTVVNSIQIPFREQLYTDVSGDLLEKELGIFVDAAPGDLSDPEVQDQLRIRRESADSRSRGLLDTLLNVFVAAATSLGVGGVLFSVSPIVALLMCAGAVSPLVVMHRIRRAWQRAQEDAAAPQRVHDDLFHLGAQPRAFDAILQHGGGGRVRGESMRMWRAVRGLILGAQRTEALLCVVCALLTTVFVTAALLVLLRRGDVSVGDMAIVASSVAALATLNQLVVWASGCAEVAQFVGDLDAPLVQRALGAPSREGAAPSPLQAVVLEDASLTYRGRAAAAIGGASLRLAASGLVILTGPNGAGKSTLAKLASGALRPDRGIVRWQRADGTSAPPSWQDVSVLHQDEAMLPLSVRDFVRMGTEASDPQIRAALRRTGLGSLLEAAPRLLDQRMGEAYEGGAAFSGGQFQRLCLARLLLQDRPMWVLDEPTSAIDVAGDADFLALLRETGAERFVVVITHKEIGFEDGDELWRVEDGRAELLLPGR</sequence>
<keyword evidence="3" id="KW-0547">Nucleotide-binding</keyword>
<dbReference type="InterPro" id="IPR003439">
    <property type="entry name" value="ABC_transporter-like_ATP-bd"/>
</dbReference>
<dbReference type="Pfam" id="PF00005">
    <property type="entry name" value="ABC_tran"/>
    <property type="match status" value="1"/>
</dbReference>
<comment type="subcellular location">
    <subcellularLocation>
        <location evidence="1">Cell membrane</location>
        <topology evidence="1">Multi-pass membrane protein</topology>
    </subcellularLocation>
</comment>